<keyword evidence="2" id="KW-1185">Reference proteome</keyword>
<sequence length="147" mass="16640">MTIKERLNNDVKDAMRAKDKELLSTLRLITAAVKQVEVDERIEVDDERMLVILDKMSKQRKESIAQYEKANRDDLVAQEQYELEVLKKYLPEPLSAAEIEQMVQDAITSTGAEKMADMGKVMALLKPSLQGRADMAQVSAMIKVKLS</sequence>
<accession>A0ABS8X4J9</accession>
<dbReference type="InterPro" id="IPR042184">
    <property type="entry name" value="YqeY/Aim41_N"/>
</dbReference>
<comment type="caution">
    <text evidence="1">The sequence shown here is derived from an EMBL/GenBank/DDBJ whole genome shotgun (WGS) entry which is preliminary data.</text>
</comment>
<dbReference type="Pfam" id="PF09424">
    <property type="entry name" value="YqeY"/>
    <property type="match status" value="1"/>
</dbReference>
<name>A0ABS8X4J9_9GAMM</name>
<dbReference type="SUPFAM" id="SSF89095">
    <property type="entry name" value="GatB/YqeY motif"/>
    <property type="match status" value="1"/>
</dbReference>
<dbReference type="InterPro" id="IPR019004">
    <property type="entry name" value="YqeY/Aim41"/>
</dbReference>
<organism evidence="1 2">
    <name type="scientific">Legionella resiliens</name>
    <dbReference type="NCBI Taxonomy" id="2905958"/>
    <lineage>
        <taxon>Bacteria</taxon>
        <taxon>Pseudomonadati</taxon>
        <taxon>Pseudomonadota</taxon>
        <taxon>Gammaproteobacteria</taxon>
        <taxon>Legionellales</taxon>
        <taxon>Legionellaceae</taxon>
        <taxon>Legionella</taxon>
    </lineage>
</organism>
<dbReference type="EMBL" id="JAJTND010000003">
    <property type="protein sequence ID" value="MCE3531779.1"/>
    <property type="molecule type" value="Genomic_DNA"/>
</dbReference>
<dbReference type="Gene3D" id="1.10.1510.10">
    <property type="entry name" value="Uncharacterised protein YqeY/AIM41 PF09424, N-terminal domain"/>
    <property type="match status" value="1"/>
</dbReference>
<proteinExistence type="predicted"/>
<evidence type="ECO:0000313" key="1">
    <source>
        <dbReference type="EMBL" id="MCE3531779.1"/>
    </source>
</evidence>
<dbReference type="Gene3D" id="1.10.10.410">
    <property type="match status" value="1"/>
</dbReference>
<evidence type="ECO:0000313" key="2">
    <source>
        <dbReference type="Proteomes" id="UP001320170"/>
    </source>
</evidence>
<protein>
    <submittedName>
        <fullName evidence="1">GatB/YqeY domain-containing protein</fullName>
    </submittedName>
</protein>
<dbReference type="InterPro" id="IPR003789">
    <property type="entry name" value="Asn/Gln_tRNA_amidoTrase-B-like"/>
</dbReference>
<dbReference type="InterPro" id="IPR023168">
    <property type="entry name" value="GatB_Yqey_C_2"/>
</dbReference>
<dbReference type="PANTHER" id="PTHR28055:SF1">
    <property type="entry name" value="ALTERED INHERITANCE OF MITOCHONDRIA PROTEIN 41, MITOCHONDRIAL"/>
    <property type="match status" value="1"/>
</dbReference>
<dbReference type="RefSeq" id="WP_182351694.1">
    <property type="nucleotide sequence ID" value="NZ_JAJSPM010000004.1"/>
</dbReference>
<reference evidence="1 2" key="1">
    <citation type="journal article" date="2024" name="Pathogens">
        <title>Characterization of a Novel Species of Legionella Isolated from a Healthcare Facility: Legionella resiliens sp. nov.</title>
        <authorList>
            <person name="Cristino S."/>
            <person name="Pascale M.R."/>
            <person name="Marino F."/>
            <person name="Derelitto C."/>
            <person name="Salaris S."/>
            <person name="Orsini M."/>
            <person name="Squarzoni S."/>
            <person name="Grottola A."/>
            <person name="Girolamini L."/>
        </authorList>
    </citation>
    <scope>NUCLEOTIDE SEQUENCE [LARGE SCALE GENOMIC DNA]</scope>
    <source>
        <strain evidence="1 2">8cVS16</strain>
    </source>
</reference>
<gene>
    <name evidence="1" type="ORF">LXO92_05250</name>
</gene>
<dbReference type="Proteomes" id="UP001320170">
    <property type="component" value="Unassembled WGS sequence"/>
</dbReference>
<dbReference type="PANTHER" id="PTHR28055">
    <property type="entry name" value="ALTERED INHERITANCE OF MITOCHONDRIA PROTEIN 41, MITOCHONDRIAL"/>
    <property type="match status" value="1"/>
</dbReference>